<proteinExistence type="predicted"/>
<gene>
    <name evidence="2" type="ORF">CAUS1442_LOCUS12543</name>
</gene>
<feature type="region of interest" description="Disordered" evidence="1">
    <location>
        <begin position="1"/>
        <end position="91"/>
    </location>
</feature>
<feature type="compositionally biased region" description="Acidic residues" evidence="1">
    <location>
        <begin position="79"/>
        <end position="91"/>
    </location>
</feature>
<feature type="compositionally biased region" description="Basic residues" evidence="1">
    <location>
        <begin position="65"/>
        <end position="75"/>
    </location>
</feature>
<dbReference type="AlphaFoldDB" id="A0A7S0F5G2"/>
<protein>
    <submittedName>
        <fullName evidence="2">Uncharacterized protein</fullName>
    </submittedName>
</protein>
<evidence type="ECO:0000256" key="1">
    <source>
        <dbReference type="SAM" id="MobiDB-lite"/>
    </source>
</evidence>
<name>A0A7S0F5G2_9STRA</name>
<feature type="compositionally biased region" description="Acidic residues" evidence="1">
    <location>
        <begin position="22"/>
        <end position="37"/>
    </location>
</feature>
<evidence type="ECO:0000313" key="2">
    <source>
        <dbReference type="EMBL" id="CAD8340409.1"/>
    </source>
</evidence>
<sequence>MEELEQDTANVEDPPASVVQDGDNDDDDDDDDDDAIEEVTTSKARDELMLQRQQQRESAALSATKSKKKKKKKKALQKDDEDDDNDADFDEDFFAQVDSMRNEEAKKKEEAERAADFQRKGKHTTFVVNHEETLKDPEGKQVDSNMRVVVLDQHQIQTTASAVAAVPIGKLSEEALLFSRGRLVDGSDAASKKRGRDTYWCRTNTTIGVHSENPGHSQRGLVPINFANTKSAQQKRRKQVK</sequence>
<accession>A0A7S0F5G2</accession>
<reference evidence="2" key="1">
    <citation type="submission" date="2021-01" db="EMBL/GenBank/DDBJ databases">
        <authorList>
            <person name="Corre E."/>
            <person name="Pelletier E."/>
            <person name="Niang G."/>
            <person name="Scheremetjew M."/>
            <person name="Finn R."/>
            <person name="Kale V."/>
            <person name="Holt S."/>
            <person name="Cochrane G."/>
            <person name="Meng A."/>
            <person name="Brown T."/>
            <person name="Cohen L."/>
        </authorList>
    </citation>
    <scope>NUCLEOTIDE SEQUENCE</scope>
    <source>
        <strain evidence="2">CCMP3328</strain>
    </source>
</reference>
<dbReference type="EMBL" id="HBEF01020338">
    <property type="protein sequence ID" value="CAD8340409.1"/>
    <property type="molecule type" value="Transcribed_RNA"/>
</dbReference>
<organism evidence="2">
    <name type="scientific">Craspedostauros australis</name>
    <dbReference type="NCBI Taxonomy" id="1486917"/>
    <lineage>
        <taxon>Eukaryota</taxon>
        <taxon>Sar</taxon>
        <taxon>Stramenopiles</taxon>
        <taxon>Ochrophyta</taxon>
        <taxon>Bacillariophyta</taxon>
        <taxon>Bacillariophyceae</taxon>
        <taxon>Bacillariophycidae</taxon>
        <taxon>Naviculales</taxon>
        <taxon>Naviculaceae</taxon>
        <taxon>Craspedostauros</taxon>
    </lineage>
</organism>